<accession>A0A4C1U0W4</accession>
<protein>
    <submittedName>
        <fullName evidence="1">Uncharacterized protein</fullName>
    </submittedName>
</protein>
<evidence type="ECO:0000313" key="1">
    <source>
        <dbReference type="EMBL" id="GBP19981.1"/>
    </source>
</evidence>
<dbReference type="EMBL" id="BGZK01000113">
    <property type="protein sequence ID" value="GBP19981.1"/>
    <property type="molecule type" value="Genomic_DNA"/>
</dbReference>
<comment type="caution">
    <text evidence="1">The sequence shown here is derived from an EMBL/GenBank/DDBJ whole genome shotgun (WGS) entry which is preliminary data.</text>
</comment>
<name>A0A4C1U0W4_EUMVA</name>
<dbReference type="Proteomes" id="UP000299102">
    <property type="component" value="Unassembled WGS sequence"/>
</dbReference>
<keyword evidence="2" id="KW-1185">Reference proteome</keyword>
<evidence type="ECO:0000313" key="2">
    <source>
        <dbReference type="Proteomes" id="UP000299102"/>
    </source>
</evidence>
<organism evidence="1 2">
    <name type="scientific">Eumeta variegata</name>
    <name type="common">Bagworm moth</name>
    <name type="synonym">Eumeta japonica</name>
    <dbReference type="NCBI Taxonomy" id="151549"/>
    <lineage>
        <taxon>Eukaryota</taxon>
        <taxon>Metazoa</taxon>
        <taxon>Ecdysozoa</taxon>
        <taxon>Arthropoda</taxon>
        <taxon>Hexapoda</taxon>
        <taxon>Insecta</taxon>
        <taxon>Pterygota</taxon>
        <taxon>Neoptera</taxon>
        <taxon>Endopterygota</taxon>
        <taxon>Lepidoptera</taxon>
        <taxon>Glossata</taxon>
        <taxon>Ditrysia</taxon>
        <taxon>Tineoidea</taxon>
        <taxon>Psychidae</taxon>
        <taxon>Oiketicinae</taxon>
        <taxon>Eumeta</taxon>
    </lineage>
</organism>
<gene>
    <name evidence="1" type="ORF">EVAR_11371_1</name>
</gene>
<dbReference type="AlphaFoldDB" id="A0A4C1U0W4"/>
<proteinExistence type="predicted"/>
<reference evidence="1 2" key="1">
    <citation type="journal article" date="2019" name="Commun. Biol.">
        <title>The bagworm genome reveals a unique fibroin gene that provides high tensile strength.</title>
        <authorList>
            <person name="Kono N."/>
            <person name="Nakamura H."/>
            <person name="Ohtoshi R."/>
            <person name="Tomita M."/>
            <person name="Numata K."/>
            <person name="Arakawa K."/>
        </authorList>
    </citation>
    <scope>NUCLEOTIDE SEQUENCE [LARGE SCALE GENOMIC DNA]</scope>
</reference>
<sequence>MNPFASLTRTAGSSTYRHWLLLYPGQAFDTLVKDSEETLELKVTDLSIPYNAEARGRPIIVEWRETGIRRASLVRCQVLIALIPKPRRGRHDAKIDASSIRSVGIIEKLLAVLGPQPLAGKSTAPWVDYQELDHISSKTVL</sequence>